<evidence type="ECO:0000313" key="2">
    <source>
        <dbReference type="EMBL" id="GID61717.1"/>
    </source>
</evidence>
<keyword evidence="3" id="KW-1185">Reference proteome</keyword>
<dbReference type="InterPro" id="IPR001633">
    <property type="entry name" value="EAL_dom"/>
</dbReference>
<dbReference type="PANTHER" id="PTHR33121:SF79">
    <property type="entry name" value="CYCLIC DI-GMP PHOSPHODIESTERASE PDED-RELATED"/>
    <property type="match status" value="1"/>
</dbReference>
<feature type="domain" description="EAL" evidence="1">
    <location>
        <begin position="1"/>
        <end position="81"/>
    </location>
</feature>
<gene>
    <name evidence="2" type="ORF">Aco03nite_101210</name>
</gene>
<protein>
    <recommendedName>
        <fullName evidence="1">EAL domain-containing protein</fullName>
    </recommendedName>
</protein>
<sequence length="81" mass="8456">MGIVKLDRSFVSEVGTSSADEQIVRAVLAMAGALGLRVVAEGVETELQRDWLRTQGCDLAQGWLFGKPLPAAETVIAAGAG</sequence>
<dbReference type="PROSITE" id="PS50883">
    <property type="entry name" value="EAL"/>
    <property type="match status" value="1"/>
</dbReference>
<reference evidence="2 3" key="1">
    <citation type="submission" date="2021-01" db="EMBL/GenBank/DDBJ databases">
        <title>Whole genome shotgun sequence of Actinoplanes couchii NBRC 106145.</title>
        <authorList>
            <person name="Komaki H."/>
            <person name="Tamura T."/>
        </authorList>
    </citation>
    <scope>NUCLEOTIDE SEQUENCE [LARGE SCALE GENOMIC DNA]</scope>
    <source>
        <strain evidence="2 3">NBRC 106145</strain>
    </source>
</reference>
<dbReference type="Pfam" id="PF00563">
    <property type="entry name" value="EAL"/>
    <property type="match status" value="1"/>
</dbReference>
<proteinExistence type="predicted"/>
<dbReference type="SUPFAM" id="SSF141868">
    <property type="entry name" value="EAL domain-like"/>
    <property type="match status" value="1"/>
</dbReference>
<organism evidence="2 3">
    <name type="scientific">Actinoplanes couchii</name>
    <dbReference type="NCBI Taxonomy" id="403638"/>
    <lineage>
        <taxon>Bacteria</taxon>
        <taxon>Bacillati</taxon>
        <taxon>Actinomycetota</taxon>
        <taxon>Actinomycetes</taxon>
        <taxon>Micromonosporales</taxon>
        <taxon>Micromonosporaceae</taxon>
        <taxon>Actinoplanes</taxon>
    </lineage>
</organism>
<accession>A0ABQ3XTL8</accession>
<dbReference type="InterPro" id="IPR050706">
    <property type="entry name" value="Cyclic-di-GMP_PDE-like"/>
</dbReference>
<dbReference type="PANTHER" id="PTHR33121">
    <property type="entry name" value="CYCLIC DI-GMP PHOSPHODIESTERASE PDEF"/>
    <property type="match status" value="1"/>
</dbReference>
<evidence type="ECO:0000313" key="3">
    <source>
        <dbReference type="Proteomes" id="UP000612282"/>
    </source>
</evidence>
<name>A0ABQ3XTL8_9ACTN</name>
<dbReference type="InterPro" id="IPR035919">
    <property type="entry name" value="EAL_sf"/>
</dbReference>
<dbReference type="Gene3D" id="3.20.20.450">
    <property type="entry name" value="EAL domain"/>
    <property type="match status" value="1"/>
</dbReference>
<evidence type="ECO:0000259" key="1">
    <source>
        <dbReference type="PROSITE" id="PS50883"/>
    </source>
</evidence>
<dbReference type="Proteomes" id="UP000612282">
    <property type="component" value="Unassembled WGS sequence"/>
</dbReference>
<dbReference type="EMBL" id="BOMG01000135">
    <property type="protein sequence ID" value="GID61717.1"/>
    <property type="molecule type" value="Genomic_DNA"/>
</dbReference>
<comment type="caution">
    <text evidence="2">The sequence shown here is derived from an EMBL/GenBank/DDBJ whole genome shotgun (WGS) entry which is preliminary data.</text>
</comment>
<dbReference type="CDD" id="cd01948">
    <property type="entry name" value="EAL"/>
    <property type="match status" value="1"/>
</dbReference>